<feature type="domain" description="GOLD" evidence="1">
    <location>
        <begin position="358"/>
        <end position="454"/>
    </location>
</feature>
<comment type="caution">
    <text evidence="2">The sequence shown here is derived from an EMBL/GenBank/DDBJ whole genome shotgun (WGS) entry which is preliminary data.</text>
</comment>
<evidence type="ECO:0000313" key="2">
    <source>
        <dbReference type="EMBL" id="OMJ87336.1"/>
    </source>
</evidence>
<dbReference type="Gene3D" id="2.60.120.680">
    <property type="entry name" value="GOLD domain"/>
    <property type="match status" value="1"/>
</dbReference>
<dbReference type="PROSITE" id="PS50866">
    <property type="entry name" value="GOLD"/>
    <property type="match status" value="1"/>
</dbReference>
<keyword evidence="3" id="KW-1185">Reference proteome</keyword>
<evidence type="ECO:0000313" key="3">
    <source>
        <dbReference type="Proteomes" id="UP000187209"/>
    </source>
</evidence>
<protein>
    <recommendedName>
        <fullName evidence="1">GOLD domain-containing protein</fullName>
    </recommendedName>
</protein>
<dbReference type="EMBL" id="MPUH01000179">
    <property type="protein sequence ID" value="OMJ87336.1"/>
    <property type="molecule type" value="Genomic_DNA"/>
</dbReference>
<dbReference type="OrthoDB" id="294804at2759"/>
<organism evidence="2 3">
    <name type="scientific">Stentor coeruleus</name>
    <dbReference type="NCBI Taxonomy" id="5963"/>
    <lineage>
        <taxon>Eukaryota</taxon>
        <taxon>Sar</taxon>
        <taxon>Alveolata</taxon>
        <taxon>Ciliophora</taxon>
        <taxon>Postciliodesmatophora</taxon>
        <taxon>Heterotrichea</taxon>
        <taxon>Heterotrichida</taxon>
        <taxon>Stentoridae</taxon>
        <taxon>Stentor</taxon>
    </lineage>
</organism>
<evidence type="ECO:0000259" key="1">
    <source>
        <dbReference type="PROSITE" id="PS50866"/>
    </source>
</evidence>
<dbReference type="InterPro" id="IPR036598">
    <property type="entry name" value="GOLD_dom_sf"/>
</dbReference>
<gene>
    <name evidence="2" type="ORF">SteCoe_10931</name>
</gene>
<sequence length="681" mass="77701">MEEAHYLLSSVYAKPTHFEAAVSIDEFEKLIETIENPVDNQILKQTRKICQKFGYYIFGRIPKLYIHYLQIIDKTKADLLITLCNDSLQVKESLAGTNTAEKINNAIREALVFSIQKGYLDTEQSKVVQELLEAKQNVNFEDELNIAIEEIDNNSNIGVHMMIDLFSSLPSIKDQFYYFSTKISPFVKALQPKKSVEIYSLVIRLMDIFLVPTRFPVKINDSIIVYKLSYMNMFNEYEDVFYTSIDLLKILLKSDRFINETSVKIIIKLWNLYPHLRSHLYELIVGNFKTINTSNSLEPKRKAAEFLYNIMHDKEVEENFKGRLENEGLDSLFDDENYNISDLPAVDVKNLKINAGYPVCCNVNAGEKYAHYVEIEVENSILFWGFACEEYDFSYTISRMDTIEELLFKEEHVSSESPPIVGSLLIANPGLYKFEWNNSFSWFRGKTIRYRICVLVPNTQKKIDEQPKAIKVLNPDEAGDLCYVLPNSQYTEIGIFISSESLSFFSKTLETTPLSQIQDLNLTISSYCQANDDKVKKIGIIEKNPQIRNEILDFGCVAICRDIDAFALMNHDALQVHTLIAVIDNDGIRSAVVIEGKLFSSGNVANLKNQEPAAAISALLSLFGPGTVVVSGIDIEKLVARVRLLVPINIWNHSQIVLSDFSLAECAARLHYLLYRYKSSL</sequence>
<dbReference type="Proteomes" id="UP000187209">
    <property type="component" value="Unassembled WGS sequence"/>
</dbReference>
<dbReference type="SUPFAM" id="SSF101576">
    <property type="entry name" value="Supernatant protein factor (SPF), C-terminal domain"/>
    <property type="match status" value="1"/>
</dbReference>
<reference evidence="2 3" key="1">
    <citation type="submission" date="2016-11" db="EMBL/GenBank/DDBJ databases">
        <title>The macronuclear genome of Stentor coeruleus: a giant cell with tiny introns.</title>
        <authorList>
            <person name="Slabodnick M."/>
            <person name="Ruby J.G."/>
            <person name="Reiff S.B."/>
            <person name="Swart E.C."/>
            <person name="Gosai S."/>
            <person name="Prabakaran S."/>
            <person name="Witkowska E."/>
            <person name="Larue G.E."/>
            <person name="Fisher S."/>
            <person name="Freeman R.M."/>
            <person name="Gunawardena J."/>
            <person name="Chu W."/>
            <person name="Stover N.A."/>
            <person name="Gregory B.D."/>
            <person name="Nowacki M."/>
            <person name="Derisi J."/>
            <person name="Roy S.W."/>
            <person name="Marshall W.F."/>
            <person name="Sood P."/>
        </authorList>
    </citation>
    <scope>NUCLEOTIDE SEQUENCE [LARGE SCALE GENOMIC DNA]</scope>
    <source>
        <strain evidence="2">WM001</strain>
    </source>
</reference>
<accession>A0A1R2CEF8</accession>
<name>A0A1R2CEF8_9CILI</name>
<dbReference type="AlphaFoldDB" id="A0A1R2CEF8"/>
<dbReference type="InterPro" id="IPR009038">
    <property type="entry name" value="GOLD_dom"/>
</dbReference>
<proteinExistence type="predicted"/>